<evidence type="ECO:0000256" key="1">
    <source>
        <dbReference type="ARBA" id="ARBA00004245"/>
    </source>
</evidence>
<dbReference type="Gene3D" id="1.25.40.190">
    <property type="entry name" value="Actin-related protein 2/3 complex subunit 5"/>
    <property type="match status" value="1"/>
</dbReference>
<dbReference type="PIRSF" id="PIRSF039096">
    <property type="entry name" value="p16-ARC"/>
    <property type="match status" value="1"/>
</dbReference>
<dbReference type="PANTHER" id="PTHR12644">
    <property type="entry name" value="ARP2/3 COMPLEX 16 KD SUBUNIT P16-ARC"/>
    <property type="match status" value="1"/>
</dbReference>
<comment type="function">
    <text evidence="5">Functions as a component of the Arp2/3 complex which is involved in regulation of actin polymerization and together with an activating nucleation-promoting factor (NPF) mediates the formation of branched actin networks.</text>
</comment>
<evidence type="ECO:0000313" key="7">
    <source>
        <dbReference type="EMBL" id="KAF6021174.1"/>
    </source>
</evidence>
<reference evidence="7" key="1">
    <citation type="submission" date="2020-06" db="EMBL/GenBank/DDBJ databases">
        <title>Draft genome of Bugula neritina, a colonial animal packing powerful symbionts and potential medicines.</title>
        <authorList>
            <person name="Rayko M."/>
        </authorList>
    </citation>
    <scope>NUCLEOTIDE SEQUENCE [LARGE SCALE GENOMIC DNA]</scope>
    <source>
        <strain evidence="7">Kwan_BN1</strain>
    </source>
</reference>
<comment type="subcellular location">
    <subcellularLocation>
        <location evidence="1">Cytoplasm</location>
        <location evidence="1">Cytoskeleton</location>
    </subcellularLocation>
</comment>
<dbReference type="EMBL" id="VXIV02003105">
    <property type="protein sequence ID" value="KAF6021174.1"/>
    <property type="molecule type" value="Genomic_DNA"/>
</dbReference>
<comment type="similarity">
    <text evidence="2 6">Belongs to the ARPC5 family.</text>
</comment>
<evidence type="ECO:0000256" key="2">
    <source>
        <dbReference type="ARBA" id="ARBA00006084"/>
    </source>
</evidence>
<dbReference type="SUPFAM" id="SSF69103">
    <property type="entry name" value="Arp2/3 complex 16 kDa subunit ARPC5"/>
    <property type="match status" value="1"/>
</dbReference>
<sequence length="150" mass="16545">MSVNTGAKLFRKVDVDQFDEERFVEDAGDDSSAVGPNESEVNNLLAQNRNAEALKAVLNNPPVNTKDQAIKDRCASLVLRVLSAFKVSEMEGAINGLEQPAQDVLMKYLYRGFESPKEAVQSNLLAWHEKLFAVGGYGCIVRVLTDRKTV</sequence>
<dbReference type="AlphaFoldDB" id="A0A7J7J628"/>
<dbReference type="OrthoDB" id="429520at2759"/>
<accession>A0A7J7J628</accession>
<keyword evidence="8" id="KW-1185">Reference proteome</keyword>
<protein>
    <recommendedName>
        <fullName evidence="6">Actin-related protein 2/3 complex subunit 5</fullName>
    </recommendedName>
</protein>
<evidence type="ECO:0000256" key="3">
    <source>
        <dbReference type="ARBA" id="ARBA00022490"/>
    </source>
</evidence>
<evidence type="ECO:0000256" key="5">
    <source>
        <dbReference type="ARBA" id="ARBA00060329"/>
    </source>
</evidence>
<gene>
    <name evidence="7" type="ORF">EB796_020520</name>
</gene>
<evidence type="ECO:0000256" key="6">
    <source>
        <dbReference type="RuleBase" id="RU004301"/>
    </source>
</evidence>
<dbReference type="InterPro" id="IPR006789">
    <property type="entry name" value="ARPC5"/>
</dbReference>
<dbReference type="GO" id="GO:0005885">
    <property type="term" value="C:Arp2/3 protein complex"/>
    <property type="evidence" value="ECO:0007669"/>
    <property type="project" value="InterPro"/>
</dbReference>
<dbReference type="GO" id="GO:0030833">
    <property type="term" value="P:regulation of actin filament polymerization"/>
    <property type="evidence" value="ECO:0007669"/>
    <property type="project" value="InterPro"/>
</dbReference>
<keyword evidence="4 6" id="KW-0206">Cytoskeleton</keyword>
<comment type="function">
    <text evidence="6">Functions as component of the Arp2/3 complex which is involved in regulation of actin polymerization and together with an activating nucleation-promoting factor (NPF) mediates the formation of branched actin networks. Arp2/3 complex plays a critical role in the control of cell morphogenesis via the modulation of cell polarity development.</text>
</comment>
<dbReference type="Proteomes" id="UP000593567">
    <property type="component" value="Unassembled WGS sequence"/>
</dbReference>
<keyword evidence="3" id="KW-0963">Cytoplasm</keyword>
<name>A0A7J7J628_BUGNE</name>
<evidence type="ECO:0000313" key="8">
    <source>
        <dbReference type="Proteomes" id="UP000593567"/>
    </source>
</evidence>
<dbReference type="FunFam" id="1.25.40.190:FF:000003">
    <property type="entry name" value="Actin-related protein 2/3 complex subunit 5"/>
    <property type="match status" value="1"/>
</dbReference>
<dbReference type="GO" id="GO:0034314">
    <property type="term" value="P:Arp2/3 complex-mediated actin nucleation"/>
    <property type="evidence" value="ECO:0007669"/>
    <property type="project" value="InterPro"/>
</dbReference>
<evidence type="ECO:0000256" key="4">
    <source>
        <dbReference type="ARBA" id="ARBA00023212"/>
    </source>
</evidence>
<dbReference type="Pfam" id="PF04699">
    <property type="entry name" value="P16-Arc"/>
    <property type="match status" value="1"/>
</dbReference>
<proteinExistence type="inferred from homology"/>
<comment type="caution">
    <text evidence="7">The sequence shown here is derived from an EMBL/GenBank/DDBJ whole genome shotgun (WGS) entry which is preliminary data.</text>
</comment>
<dbReference type="InterPro" id="IPR036743">
    <property type="entry name" value="ARPC5_sf"/>
</dbReference>
<organism evidence="7 8">
    <name type="scientific">Bugula neritina</name>
    <name type="common">Brown bryozoan</name>
    <name type="synonym">Sertularia neritina</name>
    <dbReference type="NCBI Taxonomy" id="10212"/>
    <lineage>
        <taxon>Eukaryota</taxon>
        <taxon>Metazoa</taxon>
        <taxon>Spiralia</taxon>
        <taxon>Lophotrochozoa</taxon>
        <taxon>Bryozoa</taxon>
        <taxon>Gymnolaemata</taxon>
        <taxon>Cheilostomatida</taxon>
        <taxon>Flustrina</taxon>
        <taxon>Buguloidea</taxon>
        <taxon>Bugulidae</taxon>
        <taxon>Bugula</taxon>
    </lineage>
</organism>